<keyword evidence="10 18" id="KW-0349">Heme</keyword>
<evidence type="ECO:0000256" key="5">
    <source>
        <dbReference type="ARBA" id="ARBA00020076"/>
    </source>
</evidence>
<comment type="pathway">
    <text evidence="3">Carbohydrate metabolism; tricarboxylic acid cycle.</text>
</comment>
<keyword evidence="21" id="KW-1185">Reference proteome</keyword>
<gene>
    <name evidence="20" type="primary">sdhC</name>
    <name evidence="20" type="ordered locus">ABO_1500</name>
</gene>
<evidence type="ECO:0000256" key="9">
    <source>
        <dbReference type="ARBA" id="ARBA00022532"/>
    </source>
</evidence>
<dbReference type="STRING" id="393595.ABO_1500"/>
<comment type="subcellular location">
    <subcellularLocation>
        <location evidence="2">Cell inner membrane</location>
        <topology evidence="2">Multi-pass membrane protein</topology>
    </subcellularLocation>
</comment>
<keyword evidence="13" id="KW-0249">Electron transport</keyword>
<evidence type="ECO:0000256" key="7">
    <source>
        <dbReference type="ARBA" id="ARBA00022475"/>
    </source>
</evidence>
<sequence>MNDKRPVNLDLSTIKFPVTAIASITHRVTGVAIFLALPILLWMLDRSLTSPESFADLKELMMTSLLVKLVVWAILSVLLYHLVAGIRHLIMDAGVGESLEGGRRGAKLTFLISVVLILLVGGWIW</sequence>
<dbReference type="PIRSF" id="PIRSF000178">
    <property type="entry name" value="SDH_cyt_b560"/>
    <property type="match status" value="1"/>
</dbReference>
<dbReference type="GO" id="GO:0046872">
    <property type="term" value="F:metal ion binding"/>
    <property type="evidence" value="ECO:0007669"/>
    <property type="project" value="UniProtKB-KW"/>
</dbReference>
<evidence type="ECO:0000313" key="20">
    <source>
        <dbReference type="EMBL" id="CAL16948.1"/>
    </source>
</evidence>
<evidence type="ECO:0000256" key="4">
    <source>
        <dbReference type="ARBA" id="ARBA00007244"/>
    </source>
</evidence>
<evidence type="ECO:0000256" key="6">
    <source>
        <dbReference type="ARBA" id="ARBA00022448"/>
    </source>
</evidence>
<keyword evidence="15 18" id="KW-0408">Iron</keyword>
<keyword evidence="14 19" id="KW-1133">Transmembrane helix</keyword>
<dbReference type="eggNOG" id="COG2009">
    <property type="taxonomic scope" value="Bacteria"/>
</dbReference>
<evidence type="ECO:0000256" key="18">
    <source>
        <dbReference type="PIRSR" id="PIRSR000178-1"/>
    </source>
</evidence>
<evidence type="ECO:0000256" key="14">
    <source>
        <dbReference type="ARBA" id="ARBA00022989"/>
    </source>
</evidence>
<dbReference type="Gene3D" id="1.20.1300.10">
    <property type="entry name" value="Fumarate reductase/succinate dehydrogenase, transmembrane subunit"/>
    <property type="match status" value="1"/>
</dbReference>
<comment type="function">
    <text evidence="1">Membrane-anchoring subunit of succinate dehydrogenase (SDH).</text>
</comment>
<evidence type="ECO:0000256" key="19">
    <source>
        <dbReference type="SAM" id="Phobius"/>
    </source>
</evidence>
<accession>Q0VPF0</accession>
<evidence type="ECO:0000256" key="1">
    <source>
        <dbReference type="ARBA" id="ARBA00004050"/>
    </source>
</evidence>
<dbReference type="InterPro" id="IPR018495">
    <property type="entry name" value="Succ_DH_cyt_bsu_CS"/>
</dbReference>
<dbReference type="KEGG" id="abo:ABO_1500"/>
<dbReference type="GO" id="GO:0016491">
    <property type="term" value="F:oxidoreductase activity"/>
    <property type="evidence" value="ECO:0007669"/>
    <property type="project" value="UniProtKB-KW"/>
</dbReference>
<evidence type="ECO:0000256" key="17">
    <source>
        <dbReference type="ARBA" id="ARBA00025912"/>
    </source>
</evidence>
<evidence type="ECO:0000256" key="11">
    <source>
        <dbReference type="ARBA" id="ARBA00022692"/>
    </source>
</evidence>
<dbReference type="GO" id="GO:0009055">
    <property type="term" value="F:electron transfer activity"/>
    <property type="evidence" value="ECO:0007669"/>
    <property type="project" value="InterPro"/>
</dbReference>
<feature type="transmembrane region" description="Helical" evidence="19">
    <location>
        <begin position="20"/>
        <end position="44"/>
    </location>
</feature>
<dbReference type="HOGENOM" id="CLU_094691_2_1_6"/>
<evidence type="ECO:0000256" key="16">
    <source>
        <dbReference type="ARBA" id="ARBA00023136"/>
    </source>
</evidence>
<keyword evidence="20" id="KW-0560">Oxidoreductase</keyword>
<organism evidence="20 21">
    <name type="scientific">Alcanivorax borkumensis (strain ATCC 700651 / DSM 11573 / NCIMB 13689 / SK2)</name>
    <dbReference type="NCBI Taxonomy" id="393595"/>
    <lineage>
        <taxon>Bacteria</taxon>
        <taxon>Pseudomonadati</taxon>
        <taxon>Pseudomonadota</taxon>
        <taxon>Gammaproteobacteria</taxon>
        <taxon>Oceanospirillales</taxon>
        <taxon>Alcanivoracaceae</taxon>
        <taxon>Alcanivorax</taxon>
    </lineage>
</organism>
<dbReference type="AlphaFoldDB" id="Q0VPF0"/>
<dbReference type="CDD" id="cd03499">
    <property type="entry name" value="SQR_TypeC_SdhC"/>
    <property type="match status" value="1"/>
</dbReference>
<dbReference type="OrthoDB" id="9799441at2"/>
<name>Q0VPF0_ALCBS</name>
<dbReference type="RefSeq" id="WP_011588781.1">
    <property type="nucleotide sequence ID" value="NC_008260.1"/>
</dbReference>
<dbReference type="GO" id="GO:0006099">
    <property type="term" value="P:tricarboxylic acid cycle"/>
    <property type="evidence" value="ECO:0007669"/>
    <property type="project" value="UniProtKB-KW"/>
</dbReference>
<keyword evidence="9" id="KW-0816">Tricarboxylic acid cycle</keyword>
<dbReference type="PANTHER" id="PTHR10978:SF5">
    <property type="entry name" value="SUCCINATE DEHYDROGENASE CYTOCHROME B560 SUBUNIT, MITOCHONDRIAL"/>
    <property type="match status" value="1"/>
</dbReference>
<dbReference type="Proteomes" id="UP000008871">
    <property type="component" value="Chromosome"/>
</dbReference>
<keyword evidence="7" id="KW-1003">Cell membrane</keyword>
<evidence type="ECO:0000256" key="12">
    <source>
        <dbReference type="ARBA" id="ARBA00022723"/>
    </source>
</evidence>
<feature type="transmembrane region" description="Helical" evidence="19">
    <location>
        <begin position="65"/>
        <end position="86"/>
    </location>
</feature>
<dbReference type="InterPro" id="IPR000701">
    <property type="entry name" value="SuccDH_FuR_B_TM-su"/>
</dbReference>
<evidence type="ECO:0000256" key="10">
    <source>
        <dbReference type="ARBA" id="ARBA00022617"/>
    </source>
</evidence>
<dbReference type="PANTHER" id="PTHR10978">
    <property type="entry name" value="SUCCINATE DEHYDROGENASE CYTOCHROME B560 SUBUNIT"/>
    <property type="match status" value="1"/>
</dbReference>
<keyword evidence="8" id="KW-0997">Cell inner membrane</keyword>
<keyword evidence="11 19" id="KW-0812">Transmembrane</keyword>
<evidence type="ECO:0000256" key="15">
    <source>
        <dbReference type="ARBA" id="ARBA00023004"/>
    </source>
</evidence>
<dbReference type="GO" id="GO:0005886">
    <property type="term" value="C:plasma membrane"/>
    <property type="evidence" value="ECO:0007669"/>
    <property type="project" value="UniProtKB-SubCell"/>
</dbReference>
<reference evidence="20 21" key="1">
    <citation type="journal article" date="2006" name="Nat. Biotechnol.">
        <title>Genome sequence of the ubiquitous hydrocarbon-degrading marine bacterium Alcanivorax borkumensis.</title>
        <authorList>
            <person name="Schneiker S."/>
            <person name="Martins dos Santos V.A.P."/>
            <person name="Bartels D."/>
            <person name="Bekel T."/>
            <person name="Brecht M."/>
            <person name="Buhrmester J."/>
            <person name="Chernikova T.N."/>
            <person name="Denaro R."/>
            <person name="Ferrer M."/>
            <person name="Gertler C."/>
            <person name="Goesmann A."/>
            <person name="Golyshina O.V."/>
            <person name="Kaminski F."/>
            <person name="Khachane A.N."/>
            <person name="Lang S."/>
            <person name="Linke B."/>
            <person name="McHardy A.C."/>
            <person name="Meyer F."/>
            <person name="Nechitaylo T."/>
            <person name="Puehler A."/>
            <person name="Regenhardt D."/>
            <person name="Rupp O."/>
            <person name="Sabirova J.S."/>
            <person name="Selbitschka W."/>
            <person name="Yakimov M.M."/>
            <person name="Timmis K.N."/>
            <person name="Vorhoelter F.-J."/>
            <person name="Weidner S."/>
            <person name="Kaiser O."/>
            <person name="Golyshin P.N."/>
        </authorList>
    </citation>
    <scope>NUCLEOTIDE SEQUENCE [LARGE SCALE GENOMIC DNA]</scope>
    <source>
        <strain evidence="21">ATCC 700651 / DSM 11573 / NCIMB 13689 / SK2</strain>
    </source>
</reference>
<feature type="binding site" description="axial binding residue" evidence="18">
    <location>
        <position position="81"/>
    </location>
    <ligand>
        <name>heme</name>
        <dbReference type="ChEBI" id="CHEBI:30413"/>
        <note>ligand shared with second transmembrane subunit</note>
    </ligand>
    <ligandPart>
        <name>Fe</name>
        <dbReference type="ChEBI" id="CHEBI:18248"/>
    </ligandPart>
</feature>
<comment type="cofactor">
    <cofactor evidence="18">
        <name>heme</name>
        <dbReference type="ChEBI" id="CHEBI:30413"/>
    </cofactor>
    <text evidence="18">The heme is bound between the two transmembrane subunits.</text>
</comment>
<protein>
    <recommendedName>
        <fullName evidence="5">Succinate dehydrogenase cytochrome b556 subunit</fullName>
    </recommendedName>
</protein>
<keyword evidence="6" id="KW-0813">Transport</keyword>
<dbReference type="EMBL" id="AM286690">
    <property type="protein sequence ID" value="CAL16948.1"/>
    <property type="molecule type" value="Genomic_DNA"/>
</dbReference>
<dbReference type="InterPro" id="IPR034804">
    <property type="entry name" value="SQR/QFR_C/D"/>
</dbReference>
<evidence type="ECO:0000256" key="13">
    <source>
        <dbReference type="ARBA" id="ARBA00022982"/>
    </source>
</evidence>
<evidence type="ECO:0000256" key="8">
    <source>
        <dbReference type="ARBA" id="ARBA00022519"/>
    </source>
</evidence>
<feature type="transmembrane region" description="Helical" evidence="19">
    <location>
        <begin position="106"/>
        <end position="124"/>
    </location>
</feature>
<dbReference type="PROSITE" id="PS01001">
    <property type="entry name" value="SDH_CYT_2"/>
    <property type="match status" value="1"/>
</dbReference>
<dbReference type="InterPro" id="IPR014314">
    <property type="entry name" value="Succ_DH_cytb556"/>
</dbReference>
<proteinExistence type="inferred from homology"/>
<dbReference type="SUPFAM" id="SSF81343">
    <property type="entry name" value="Fumarate reductase respiratory complex transmembrane subunits"/>
    <property type="match status" value="1"/>
</dbReference>
<evidence type="ECO:0000313" key="21">
    <source>
        <dbReference type="Proteomes" id="UP000008871"/>
    </source>
</evidence>
<dbReference type="FunFam" id="1.20.1300.10:FF:000005">
    <property type="entry name" value="Succinate dehydrogenase cytochrome b556 subunit"/>
    <property type="match status" value="1"/>
</dbReference>
<evidence type="ECO:0000256" key="3">
    <source>
        <dbReference type="ARBA" id="ARBA00005163"/>
    </source>
</evidence>
<dbReference type="Pfam" id="PF01127">
    <property type="entry name" value="Sdh_cyt"/>
    <property type="match status" value="1"/>
</dbReference>
<dbReference type="NCBIfam" id="TIGR02970">
    <property type="entry name" value="succ_dehyd_cytB"/>
    <property type="match status" value="1"/>
</dbReference>
<evidence type="ECO:0000256" key="2">
    <source>
        <dbReference type="ARBA" id="ARBA00004429"/>
    </source>
</evidence>
<comment type="subunit">
    <text evidence="17">Part of an enzyme complex containing four subunits: a flavoprotein, an iron-sulfur protein, plus two membrane-anchoring proteins, SdhC and SdhD. The complex can form homotrimers.</text>
</comment>
<keyword evidence="16 19" id="KW-0472">Membrane</keyword>
<keyword evidence="12 18" id="KW-0479">Metal-binding</keyword>
<dbReference type="PROSITE" id="PS01000">
    <property type="entry name" value="SDH_CYT_1"/>
    <property type="match status" value="1"/>
</dbReference>
<comment type="similarity">
    <text evidence="4">Belongs to the cytochrome b560 family.</text>
</comment>